<evidence type="ECO:0008006" key="3">
    <source>
        <dbReference type="Google" id="ProtNLM"/>
    </source>
</evidence>
<name>A0A3E5FPG9_9FIRM</name>
<accession>A0A3E5FPG9</accession>
<dbReference type="AlphaFoldDB" id="A0A3E5FPG9"/>
<gene>
    <name evidence="1" type="ORF">DXB31_10430</name>
</gene>
<reference evidence="1 2" key="1">
    <citation type="submission" date="2018-08" db="EMBL/GenBank/DDBJ databases">
        <title>A genome reference for cultivated species of the human gut microbiota.</title>
        <authorList>
            <person name="Zou Y."/>
            <person name="Xue W."/>
            <person name="Luo G."/>
        </authorList>
    </citation>
    <scope>NUCLEOTIDE SEQUENCE [LARGE SCALE GENOMIC DNA]</scope>
    <source>
        <strain evidence="1 2">OM02-6</strain>
    </source>
</reference>
<comment type="caution">
    <text evidence="1">The sequence shown here is derived from an EMBL/GenBank/DDBJ whole genome shotgun (WGS) entry which is preliminary data.</text>
</comment>
<dbReference type="RefSeq" id="WP_117605311.1">
    <property type="nucleotide sequence ID" value="NZ_CATZTT010000022.1"/>
</dbReference>
<organism evidence="1 2">
    <name type="scientific">Thomasclavelia spiroformis</name>
    <dbReference type="NCBI Taxonomy" id="29348"/>
    <lineage>
        <taxon>Bacteria</taxon>
        <taxon>Bacillati</taxon>
        <taxon>Bacillota</taxon>
        <taxon>Erysipelotrichia</taxon>
        <taxon>Erysipelotrichales</taxon>
        <taxon>Coprobacillaceae</taxon>
        <taxon>Thomasclavelia</taxon>
    </lineage>
</organism>
<sequence length="68" mass="7496">MLTVLSQLEIEIVSERTKFELNGAIKSSHLPGPAPLGYKKDGNKKTIIDETTKPIIERIGTMSRKNAS</sequence>
<protein>
    <recommendedName>
        <fullName evidence="3">Recombinase domain-containing protein</fullName>
    </recommendedName>
</protein>
<proteinExistence type="predicted"/>
<dbReference type="EMBL" id="QSVF01000034">
    <property type="protein sequence ID" value="RGO07194.1"/>
    <property type="molecule type" value="Genomic_DNA"/>
</dbReference>
<evidence type="ECO:0000313" key="2">
    <source>
        <dbReference type="Proteomes" id="UP000261087"/>
    </source>
</evidence>
<dbReference type="Proteomes" id="UP000261087">
    <property type="component" value="Unassembled WGS sequence"/>
</dbReference>
<evidence type="ECO:0000313" key="1">
    <source>
        <dbReference type="EMBL" id="RGO07194.1"/>
    </source>
</evidence>